<sequence length="774" mass="84575">MNCPPTKRFRGLNQDSVTAVGLDDPFGDDDEFTQDDLDEIDVIASQAFTSALSAPASKPVSKPKDQARGSTWPSSPGQNKSATNQSKENKSGAYRGNAAKDGRGKLDNMQQQSVSDREDSYRLLEAQHAELKRKLKEVEEEILLKSGEIRVLRDSLKATQQEKEAQRQNQVLLETQRQKEQSDREKELNKKLQSLQSELQFKEAEIHEMKTKLLSSDKNKTASPLARNSPKVLSTLTQMHQASGSSSSSPIGNGFITKEEFGAEISCRTKPVKTLRDAADGRSSSRAGDGLETSYPDPFLSSGPARRQHKDGVLLGELLLQPSHLCSLGLSHLLSMSAAEFSQLSTGPQLPSDPLDGGSAAGAPRAPLSLVQSLAATGLNMLSQSQTTSTVCNTNNRSCPGAVFLLPLLDLHLSQLCCTLDSRRSSSSSTGIPGSESSTSSSVPAAPAVSPGLGRVDEAGVTGFTVEDVGLIALKLLYLLLSRSDEVVKAVLLKTNQTTGKDDHYEANMGLCSQNALLASLLRLCDVRLSGNGAHKEKLALNALQTVCVLVKRTPPSHCDRLQCVFHMVCLCLSQDTRVQTVSECVSVLTHMSNHRTLAKELCSQHDACIFLKLFHLIRTRPDTQATPTDLVLLDLQVVHLLCRVTQRTDVWTNNQQSPCQCYAELVQVVVIIIHRQWLALRGSQEQTSASWCSSPAVSLLRNCLVFLHWLLQHHRSFSESCRPVLHMYDQMIPAVRETLSKIPELSDSEELALEEICRSEGDDTDDMDTDTAS</sequence>
<evidence type="ECO:0000313" key="3">
    <source>
        <dbReference type="Proteomes" id="UP000265000"/>
    </source>
</evidence>
<evidence type="ECO:0000256" key="1">
    <source>
        <dbReference type="SAM" id="MobiDB-lite"/>
    </source>
</evidence>
<keyword evidence="3" id="KW-1185">Reference proteome</keyword>
<feature type="compositionally biased region" description="Polar residues" evidence="1">
    <location>
        <begin position="68"/>
        <end position="86"/>
    </location>
</feature>
<dbReference type="Ensembl" id="ENSFHET00000012503.1">
    <property type="protein sequence ID" value="ENSFHEP00000002272.1"/>
    <property type="gene ID" value="ENSFHEG00000003058.1"/>
</dbReference>
<dbReference type="GO" id="GO:0000077">
    <property type="term" value="P:DNA damage checkpoint signaling"/>
    <property type="evidence" value="ECO:0007669"/>
    <property type="project" value="InterPro"/>
</dbReference>
<dbReference type="PANTHER" id="PTHR28594">
    <property type="entry name" value="ATR-INTERACTING PROTEIN"/>
    <property type="match status" value="1"/>
</dbReference>
<feature type="region of interest" description="Disordered" evidence="1">
    <location>
        <begin position="273"/>
        <end position="306"/>
    </location>
</feature>
<proteinExistence type="predicted"/>
<dbReference type="Ensembl" id="ENSFHET00000012489.1">
    <property type="protein sequence ID" value="ENSFHEP00000002282.1"/>
    <property type="gene ID" value="ENSFHEG00000003058.1"/>
</dbReference>
<reference evidence="2" key="1">
    <citation type="submission" date="2025-05" db="UniProtKB">
        <authorList>
            <consortium name="Ensembl"/>
        </authorList>
    </citation>
    <scope>IDENTIFICATION</scope>
</reference>
<dbReference type="STRING" id="8078.ENSFHEP00000002282"/>
<feature type="compositionally biased region" description="Acidic residues" evidence="1">
    <location>
        <begin position="25"/>
        <end position="35"/>
    </location>
</feature>
<dbReference type="GeneID" id="105939252"/>
<feature type="region of interest" description="Disordered" evidence="1">
    <location>
        <begin position="1"/>
        <end position="35"/>
    </location>
</feature>
<protein>
    <submittedName>
        <fullName evidence="2">ATR interacting protein</fullName>
    </submittedName>
</protein>
<organism evidence="2 3">
    <name type="scientific">Fundulus heteroclitus</name>
    <name type="common">Killifish</name>
    <name type="synonym">Mummichog</name>
    <dbReference type="NCBI Taxonomy" id="8078"/>
    <lineage>
        <taxon>Eukaryota</taxon>
        <taxon>Metazoa</taxon>
        <taxon>Chordata</taxon>
        <taxon>Craniata</taxon>
        <taxon>Vertebrata</taxon>
        <taxon>Euteleostomi</taxon>
        <taxon>Actinopterygii</taxon>
        <taxon>Neopterygii</taxon>
        <taxon>Teleostei</taxon>
        <taxon>Neoteleostei</taxon>
        <taxon>Acanthomorphata</taxon>
        <taxon>Ovalentaria</taxon>
        <taxon>Atherinomorphae</taxon>
        <taxon>Cyprinodontiformes</taxon>
        <taxon>Fundulidae</taxon>
        <taxon>Fundulus</taxon>
    </lineage>
</organism>
<feature type="compositionally biased region" description="Basic and acidic residues" evidence="1">
    <location>
        <begin position="176"/>
        <end position="187"/>
    </location>
</feature>
<accession>A0A3Q2NSX2</accession>
<dbReference type="Proteomes" id="UP000265000">
    <property type="component" value="Unplaced"/>
</dbReference>
<feature type="region of interest" description="Disordered" evidence="1">
    <location>
        <begin position="49"/>
        <end position="121"/>
    </location>
</feature>
<name>A0A3Q2NSX2_FUNHE</name>
<dbReference type="GeneTree" id="ENSGT00940000166455"/>
<evidence type="ECO:0000313" key="2">
    <source>
        <dbReference type="Ensembl" id="ENSFHEP00000002272.1"/>
    </source>
</evidence>
<feature type="region of interest" description="Disordered" evidence="1">
    <location>
        <begin position="344"/>
        <end position="363"/>
    </location>
</feature>
<dbReference type="InterPro" id="IPR033349">
    <property type="entry name" value="ATRIP"/>
</dbReference>
<dbReference type="AlphaFoldDB" id="A0A3Q2NSX2"/>
<feature type="region of interest" description="Disordered" evidence="1">
    <location>
        <begin position="423"/>
        <end position="449"/>
    </location>
</feature>
<dbReference type="GO" id="GO:0006281">
    <property type="term" value="P:DNA repair"/>
    <property type="evidence" value="ECO:0007669"/>
    <property type="project" value="TreeGrafter"/>
</dbReference>
<dbReference type="OrthoDB" id="6428926at2759"/>
<dbReference type="PANTHER" id="PTHR28594:SF1">
    <property type="entry name" value="ATR-INTERACTING PROTEIN"/>
    <property type="match status" value="1"/>
</dbReference>
<feature type="region of interest" description="Disordered" evidence="1">
    <location>
        <begin position="159"/>
        <end position="187"/>
    </location>
</feature>